<dbReference type="Gene3D" id="3.40.50.1820">
    <property type="entry name" value="alpha/beta hydrolase"/>
    <property type="match status" value="1"/>
</dbReference>
<comment type="subcellular location">
    <subcellularLocation>
        <location evidence="2">Endoplasmic reticulum</location>
    </subcellularLocation>
    <subcellularLocation>
        <location evidence="3">Membrane</location>
    </subcellularLocation>
    <subcellularLocation>
        <location evidence="1">Mitochondrion</location>
    </subcellularLocation>
</comment>
<dbReference type="InterPro" id="IPR052374">
    <property type="entry name" value="SERAC1"/>
</dbReference>
<feature type="domain" description="DUF676" evidence="8">
    <location>
        <begin position="92"/>
        <end position="162"/>
    </location>
</feature>
<evidence type="ECO:0000259" key="8">
    <source>
        <dbReference type="Pfam" id="PF05057"/>
    </source>
</evidence>
<dbReference type="OrthoDB" id="1658288at2759"/>
<dbReference type="InterPro" id="IPR007751">
    <property type="entry name" value="DUF676_lipase-like"/>
</dbReference>
<dbReference type="AlphaFoldDB" id="A0A175VR40"/>
<dbReference type="InterPro" id="IPR029058">
    <property type="entry name" value="AB_hydrolase_fold"/>
</dbReference>
<keyword evidence="6" id="KW-0496">Mitochondrion</keyword>
<keyword evidence="10" id="KW-1185">Reference proteome</keyword>
<dbReference type="Pfam" id="PF05057">
    <property type="entry name" value="DUF676"/>
    <property type="match status" value="1"/>
</dbReference>
<dbReference type="GO" id="GO:0005739">
    <property type="term" value="C:mitochondrion"/>
    <property type="evidence" value="ECO:0007669"/>
    <property type="project" value="UniProtKB-SubCell"/>
</dbReference>
<evidence type="ECO:0000313" key="10">
    <source>
        <dbReference type="Proteomes" id="UP000078237"/>
    </source>
</evidence>
<keyword evidence="7" id="KW-0472">Membrane</keyword>
<sequence length="295" mass="32837">MDNISAAKNASPGLYLVKAPRAGTANREQIDIVAVHGLSGHCVNSWTHYEKPGDDTTSTFWLRDLLPGKLPHARIMTFQYDAKIMGNENPYGVVDNAEKLLRDVRDHREEDPRRPIVFIGHSLGGIIIKSAISTANTARENELYDIATATKGIVFFGTPHRGADSAKWLGSIANVVSALSNQRSSKFIPILETHSEELLEISQDFRGWAPQYALASFYEQEPYPTLKTVVVDKMSAIMGLAHEDILMLGGTHTSMCKFSQGDPRFDSVWRYIDRAAKGPPSLRPGRRVRRREAAY</sequence>
<evidence type="ECO:0000256" key="4">
    <source>
        <dbReference type="ARBA" id="ARBA00007920"/>
    </source>
</evidence>
<dbReference type="VEuPathDB" id="FungiDB:MMYC01_209303"/>
<accession>A0A175VR40</accession>
<evidence type="ECO:0000256" key="6">
    <source>
        <dbReference type="ARBA" id="ARBA00023128"/>
    </source>
</evidence>
<dbReference type="Proteomes" id="UP000078237">
    <property type="component" value="Unassembled WGS sequence"/>
</dbReference>
<evidence type="ECO:0000256" key="1">
    <source>
        <dbReference type="ARBA" id="ARBA00004173"/>
    </source>
</evidence>
<protein>
    <submittedName>
        <fullName evidence="9">Protein SERAC1</fullName>
    </submittedName>
</protein>
<dbReference type="SUPFAM" id="SSF53474">
    <property type="entry name" value="alpha/beta-Hydrolases"/>
    <property type="match status" value="1"/>
</dbReference>
<name>A0A175VR40_9PEZI</name>
<comment type="similarity">
    <text evidence="4">Belongs to the putative lipase ROG1 family.</text>
</comment>
<evidence type="ECO:0000256" key="2">
    <source>
        <dbReference type="ARBA" id="ARBA00004240"/>
    </source>
</evidence>
<keyword evidence="5" id="KW-0256">Endoplasmic reticulum</keyword>
<reference evidence="9 10" key="1">
    <citation type="journal article" date="2016" name="Genome Announc.">
        <title>Genome Sequence of Madurella mycetomatis mm55, Isolated from a Human Mycetoma Case in Sudan.</title>
        <authorList>
            <person name="Smit S."/>
            <person name="Derks M.F."/>
            <person name="Bervoets S."/>
            <person name="Fahal A."/>
            <person name="van Leeuwen W."/>
            <person name="van Belkum A."/>
            <person name="van de Sande W.W."/>
        </authorList>
    </citation>
    <scope>NUCLEOTIDE SEQUENCE [LARGE SCALE GENOMIC DNA]</scope>
    <source>
        <strain evidence="10">mm55</strain>
    </source>
</reference>
<comment type="caution">
    <text evidence="9">The sequence shown here is derived from an EMBL/GenBank/DDBJ whole genome shotgun (WGS) entry which is preliminary data.</text>
</comment>
<evidence type="ECO:0000313" key="9">
    <source>
        <dbReference type="EMBL" id="KXX73725.1"/>
    </source>
</evidence>
<organism evidence="9 10">
    <name type="scientific">Madurella mycetomatis</name>
    <dbReference type="NCBI Taxonomy" id="100816"/>
    <lineage>
        <taxon>Eukaryota</taxon>
        <taxon>Fungi</taxon>
        <taxon>Dikarya</taxon>
        <taxon>Ascomycota</taxon>
        <taxon>Pezizomycotina</taxon>
        <taxon>Sordariomycetes</taxon>
        <taxon>Sordariomycetidae</taxon>
        <taxon>Sordariales</taxon>
        <taxon>Sordariales incertae sedis</taxon>
        <taxon>Madurella</taxon>
    </lineage>
</organism>
<evidence type="ECO:0000256" key="7">
    <source>
        <dbReference type="ARBA" id="ARBA00023136"/>
    </source>
</evidence>
<gene>
    <name evidence="9" type="ORF">MMYC01_209303</name>
</gene>
<dbReference type="PANTHER" id="PTHR48182">
    <property type="entry name" value="PROTEIN SERAC1"/>
    <property type="match status" value="1"/>
</dbReference>
<dbReference type="GO" id="GO:0005783">
    <property type="term" value="C:endoplasmic reticulum"/>
    <property type="evidence" value="ECO:0007669"/>
    <property type="project" value="UniProtKB-SubCell"/>
</dbReference>
<dbReference type="EMBL" id="LCTW02000429">
    <property type="protein sequence ID" value="KXX73725.1"/>
    <property type="molecule type" value="Genomic_DNA"/>
</dbReference>
<dbReference type="PANTHER" id="PTHR48182:SF2">
    <property type="entry name" value="PROTEIN SERAC1"/>
    <property type="match status" value="1"/>
</dbReference>
<proteinExistence type="inferred from homology"/>
<evidence type="ECO:0000256" key="3">
    <source>
        <dbReference type="ARBA" id="ARBA00004370"/>
    </source>
</evidence>
<dbReference type="GO" id="GO:0016020">
    <property type="term" value="C:membrane"/>
    <property type="evidence" value="ECO:0007669"/>
    <property type="project" value="UniProtKB-SubCell"/>
</dbReference>
<evidence type="ECO:0000256" key="5">
    <source>
        <dbReference type="ARBA" id="ARBA00022824"/>
    </source>
</evidence>